<evidence type="ECO:0000313" key="3">
    <source>
        <dbReference type="Proteomes" id="UP001341281"/>
    </source>
</evidence>
<feature type="compositionally biased region" description="Basic residues" evidence="1">
    <location>
        <begin position="60"/>
        <end position="73"/>
    </location>
</feature>
<name>A0AAQ3XDZ6_PASNO</name>
<keyword evidence="3" id="KW-1185">Reference proteome</keyword>
<organism evidence="2 3">
    <name type="scientific">Paspalum notatum var. saurae</name>
    <dbReference type="NCBI Taxonomy" id="547442"/>
    <lineage>
        <taxon>Eukaryota</taxon>
        <taxon>Viridiplantae</taxon>
        <taxon>Streptophyta</taxon>
        <taxon>Embryophyta</taxon>
        <taxon>Tracheophyta</taxon>
        <taxon>Spermatophyta</taxon>
        <taxon>Magnoliopsida</taxon>
        <taxon>Liliopsida</taxon>
        <taxon>Poales</taxon>
        <taxon>Poaceae</taxon>
        <taxon>PACMAD clade</taxon>
        <taxon>Panicoideae</taxon>
        <taxon>Andropogonodae</taxon>
        <taxon>Paspaleae</taxon>
        <taxon>Paspalinae</taxon>
        <taxon>Paspalum</taxon>
    </lineage>
</organism>
<feature type="region of interest" description="Disordered" evidence="1">
    <location>
        <begin position="1"/>
        <end position="134"/>
    </location>
</feature>
<protein>
    <submittedName>
        <fullName evidence="2">Uncharacterized protein</fullName>
    </submittedName>
</protein>
<sequence length="146" mass="16061">GQLRVPSSLLSLSLPTAPLSRRRLPHDPPPPAASFHAANSPERSRRSPRESTVPGCVRAAARHLGRAFRRRPREGHCSPSQQGLPPAPRPRPCPPQDRRRGPAAAVPGTPPLALHGRPHLDPVQPPPGRRRTSARFRTELNYWLQS</sequence>
<reference evidence="2 3" key="1">
    <citation type="submission" date="2024-02" db="EMBL/GenBank/DDBJ databases">
        <title>High-quality chromosome-scale genome assembly of Pensacola bahiagrass (Paspalum notatum Flugge var. saurae).</title>
        <authorList>
            <person name="Vega J.M."/>
            <person name="Podio M."/>
            <person name="Orjuela J."/>
            <person name="Siena L.A."/>
            <person name="Pessino S.C."/>
            <person name="Combes M.C."/>
            <person name="Mariac C."/>
            <person name="Albertini E."/>
            <person name="Pupilli F."/>
            <person name="Ortiz J.P.A."/>
            <person name="Leblanc O."/>
        </authorList>
    </citation>
    <scope>NUCLEOTIDE SEQUENCE [LARGE SCALE GENOMIC DNA]</scope>
    <source>
        <strain evidence="2">R1</strain>
        <tissue evidence="2">Leaf</tissue>
    </source>
</reference>
<proteinExistence type="predicted"/>
<evidence type="ECO:0000256" key="1">
    <source>
        <dbReference type="SAM" id="MobiDB-lite"/>
    </source>
</evidence>
<evidence type="ECO:0000313" key="2">
    <source>
        <dbReference type="EMBL" id="WVZ96306.1"/>
    </source>
</evidence>
<dbReference type="Proteomes" id="UP001341281">
    <property type="component" value="Chromosome 10"/>
</dbReference>
<feature type="non-terminal residue" evidence="2">
    <location>
        <position position="1"/>
    </location>
</feature>
<feature type="compositionally biased region" description="Low complexity" evidence="1">
    <location>
        <begin position="1"/>
        <end position="19"/>
    </location>
</feature>
<feature type="compositionally biased region" description="Pro residues" evidence="1">
    <location>
        <begin position="85"/>
        <end position="95"/>
    </location>
</feature>
<accession>A0AAQ3XDZ6</accession>
<dbReference type="EMBL" id="CP144754">
    <property type="protein sequence ID" value="WVZ96306.1"/>
    <property type="molecule type" value="Genomic_DNA"/>
</dbReference>
<dbReference type="AlphaFoldDB" id="A0AAQ3XDZ6"/>
<gene>
    <name evidence="2" type="ORF">U9M48_041962</name>
</gene>